<dbReference type="AlphaFoldDB" id="A0A6G1Q838"/>
<dbReference type="Proteomes" id="UP000503349">
    <property type="component" value="Chromosome 13"/>
</dbReference>
<reference evidence="2" key="2">
    <citation type="submission" date="2019-02" db="EMBL/GenBank/DDBJ databases">
        <title>Opniocepnalus argus Var Kimnra genome.</title>
        <authorList>
            <person name="Zhou C."/>
            <person name="Xiao S."/>
        </authorList>
    </citation>
    <scope>NUCLEOTIDE SEQUENCE [LARGE SCALE GENOMIC DNA]</scope>
</reference>
<evidence type="ECO:0000313" key="2">
    <source>
        <dbReference type="Proteomes" id="UP000503349"/>
    </source>
</evidence>
<evidence type="ECO:0000313" key="1">
    <source>
        <dbReference type="EMBL" id="KAF3698438.1"/>
    </source>
</evidence>
<dbReference type="EMBL" id="CM015724">
    <property type="protein sequence ID" value="KAF3698438.1"/>
    <property type="molecule type" value="Genomic_DNA"/>
</dbReference>
<name>A0A6G1Q838_CHAAH</name>
<keyword evidence="2" id="KW-1185">Reference proteome</keyword>
<proteinExistence type="predicted"/>
<gene>
    <name evidence="1" type="ORF">EXN66_Car014119</name>
</gene>
<reference evidence="1 2" key="1">
    <citation type="submission" date="2019-02" db="EMBL/GenBank/DDBJ databases">
        <title>Opniocepnalus argus genome.</title>
        <authorList>
            <person name="Zhou C."/>
            <person name="Xiao S."/>
        </authorList>
    </citation>
    <scope>NUCLEOTIDE SEQUENCE [LARGE SCALE GENOMIC DNA]</scope>
    <source>
        <strain evidence="1">OARG1902GOOAL</strain>
        <tissue evidence="1">Muscle</tissue>
    </source>
</reference>
<accession>A0A6G1Q838</accession>
<protein>
    <submittedName>
        <fullName evidence="1">Uncharacterized protein</fullName>
    </submittedName>
</protein>
<sequence>MQILQAAGPDGVGPRALKACAPELCGILQHIFNLSLQLDRPPVGRETWCLDRKYILSKLFSILDNPSHPVHCVLAAQRRLITVKFSTEQHRRSFLPVDIKLFNSTPFCKKEGDLKV</sequence>
<organism evidence="1 2">
    <name type="scientific">Channa argus</name>
    <name type="common">Northern snakehead</name>
    <name type="synonym">Ophicephalus argus</name>
    <dbReference type="NCBI Taxonomy" id="215402"/>
    <lineage>
        <taxon>Eukaryota</taxon>
        <taxon>Metazoa</taxon>
        <taxon>Chordata</taxon>
        <taxon>Craniata</taxon>
        <taxon>Vertebrata</taxon>
        <taxon>Euteleostomi</taxon>
        <taxon>Actinopterygii</taxon>
        <taxon>Neopterygii</taxon>
        <taxon>Teleostei</taxon>
        <taxon>Neoteleostei</taxon>
        <taxon>Acanthomorphata</taxon>
        <taxon>Anabantaria</taxon>
        <taxon>Anabantiformes</taxon>
        <taxon>Channoidei</taxon>
        <taxon>Channidae</taxon>
        <taxon>Channa</taxon>
    </lineage>
</organism>